<keyword evidence="2" id="KW-1185">Reference proteome</keyword>
<organism evidence="1 2">
    <name type="scientific">Tritrichomonas musculus</name>
    <dbReference type="NCBI Taxonomy" id="1915356"/>
    <lineage>
        <taxon>Eukaryota</taxon>
        <taxon>Metamonada</taxon>
        <taxon>Parabasalia</taxon>
        <taxon>Tritrichomonadida</taxon>
        <taxon>Tritrichomonadidae</taxon>
        <taxon>Tritrichomonas</taxon>
    </lineage>
</organism>
<protein>
    <submittedName>
        <fullName evidence="1">Uncharacterized protein</fullName>
    </submittedName>
</protein>
<name>A0ABR2HXW3_9EUKA</name>
<gene>
    <name evidence="1" type="ORF">M9Y10_017011</name>
</gene>
<proteinExistence type="predicted"/>
<dbReference type="SUPFAM" id="SSF48403">
    <property type="entry name" value="Ankyrin repeat"/>
    <property type="match status" value="1"/>
</dbReference>
<dbReference type="Proteomes" id="UP001470230">
    <property type="component" value="Unassembled WGS sequence"/>
</dbReference>
<dbReference type="Gene3D" id="1.25.40.20">
    <property type="entry name" value="Ankyrin repeat-containing domain"/>
    <property type="match status" value="1"/>
</dbReference>
<comment type="caution">
    <text evidence="1">The sequence shown here is derived from an EMBL/GenBank/DDBJ whole genome shotgun (WGS) entry which is preliminary data.</text>
</comment>
<sequence>MKHRNDLFDWIYEQKFANQDKAQQIFELLEFSVQQGNAHCFIELLSEEFDLFEKYSQLTDSTSKEGFYRLAKMEVEIFEMLLNNRFEFAKRIKRKYYGTHIRRKFSKGDSAPWMLLSRRPLLNSKYKYQSVRPSMNKHSSFIEFGNYSIFKLQERINKKKNGFIQNFSFAVENKDIKIIKSILENIQKEDKSLITSEYIFEMLSNSIKKDTSDIFFYLFNKFKLINPSFISNENKLFDLLNSACKRSNIKVVKKLTKKILQINSNENFTKPFLIAANSQSIQICKFFIDKKVYIEYQNLSTQNIPYNTNKETLILIINNSPSEMKTMIQTCFLHPAISNKNILQHTINWLIIYCIRMFQLKMH</sequence>
<evidence type="ECO:0000313" key="2">
    <source>
        <dbReference type="Proteomes" id="UP001470230"/>
    </source>
</evidence>
<dbReference type="InterPro" id="IPR036770">
    <property type="entry name" value="Ankyrin_rpt-contain_sf"/>
</dbReference>
<reference evidence="1 2" key="1">
    <citation type="submission" date="2024-04" db="EMBL/GenBank/DDBJ databases">
        <title>Tritrichomonas musculus Genome.</title>
        <authorList>
            <person name="Alves-Ferreira E."/>
            <person name="Grigg M."/>
            <person name="Lorenzi H."/>
            <person name="Galac M."/>
        </authorList>
    </citation>
    <scope>NUCLEOTIDE SEQUENCE [LARGE SCALE GENOMIC DNA]</scope>
    <source>
        <strain evidence="1 2">EAF2021</strain>
    </source>
</reference>
<accession>A0ABR2HXW3</accession>
<evidence type="ECO:0000313" key="1">
    <source>
        <dbReference type="EMBL" id="KAK8854449.1"/>
    </source>
</evidence>
<dbReference type="EMBL" id="JAPFFF010000021">
    <property type="protein sequence ID" value="KAK8854449.1"/>
    <property type="molecule type" value="Genomic_DNA"/>
</dbReference>